<organism evidence="1 2">
    <name type="scientific">Cellulomonas fimi</name>
    <dbReference type="NCBI Taxonomy" id="1708"/>
    <lineage>
        <taxon>Bacteria</taxon>
        <taxon>Bacillati</taxon>
        <taxon>Actinomycetota</taxon>
        <taxon>Actinomycetes</taxon>
        <taxon>Micrococcales</taxon>
        <taxon>Cellulomonadaceae</taxon>
        <taxon>Cellulomonas</taxon>
    </lineage>
</organism>
<evidence type="ECO:0000313" key="1">
    <source>
        <dbReference type="EMBL" id="NMR18962.1"/>
    </source>
</evidence>
<dbReference type="EMBL" id="JABCJJ010000002">
    <property type="protein sequence ID" value="NMR18962.1"/>
    <property type="molecule type" value="Genomic_DNA"/>
</dbReference>
<dbReference type="CDD" id="cd00090">
    <property type="entry name" value="HTH_ARSR"/>
    <property type="match status" value="1"/>
</dbReference>
<name>A0A7Y0QHA2_CELFI</name>
<dbReference type="InterPro" id="IPR036388">
    <property type="entry name" value="WH-like_DNA-bd_sf"/>
</dbReference>
<dbReference type="InterPro" id="IPR036390">
    <property type="entry name" value="WH_DNA-bd_sf"/>
</dbReference>
<proteinExistence type="predicted"/>
<dbReference type="Pfam" id="PF12840">
    <property type="entry name" value="HTH_20"/>
    <property type="match status" value="1"/>
</dbReference>
<dbReference type="InterPro" id="IPR011991">
    <property type="entry name" value="ArsR-like_HTH"/>
</dbReference>
<dbReference type="RefSeq" id="WP_169322898.1">
    <property type="nucleotide sequence ID" value="NZ_JABCJJ010000002.1"/>
</dbReference>
<gene>
    <name evidence="1" type="ORF">HIR71_01765</name>
</gene>
<dbReference type="SUPFAM" id="SSF46785">
    <property type="entry name" value="Winged helix' DNA-binding domain"/>
    <property type="match status" value="1"/>
</dbReference>
<dbReference type="AlphaFoldDB" id="A0A7Y0QHA2"/>
<keyword evidence="2" id="KW-1185">Reference proteome</keyword>
<evidence type="ECO:0000313" key="2">
    <source>
        <dbReference type="Proteomes" id="UP000562124"/>
    </source>
</evidence>
<accession>A0A7Y0QHA2</accession>
<dbReference type="Gene3D" id="1.10.10.10">
    <property type="entry name" value="Winged helix-like DNA-binding domain superfamily/Winged helix DNA-binding domain"/>
    <property type="match status" value="1"/>
</dbReference>
<sequence length="232" mass="24554">MNHDPVDADVERPGTGSRLRVLAVLRSSPKGWHVEEVARHTGLHPNTVRFHLERLASDGLASRHVLRSGVPGRPRLAYTADAVPDAGIARRHFGQLADVLAQVVARTSPEPAAVAIEAGRSWGLSRDAGPEQAANGADAIARLTAVLVEAGFEPEVCADEDEGHVVILQRHCPFLEVARAHPDVVCSVHLGLMRGVLETMAAPVSADRLVPFASPAGCEAHLTAAGATRTDD</sequence>
<reference evidence="1 2" key="1">
    <citation type="submission" date="2020-04" db="EMBL/GenBank/DDBJ databases">
        <title>Sequencing and Assembly of C. fimi.</title>
        <authorList>
            <person name="Ramsey A.R."/>
        </authorList>
    </citation>
    <scope>NUCLEOTIDE SEQUENCE [LARGE SCALE GENOMIC DNA]</scope>
    <source>
        <strain evidence="1 2">SB</strain>
    </source>
</reference>
<dbReference type="Proteomes" id="UP000562124">
    <property type="component" value="Unassembled WGS sequence"/>
</dbReference>
<protein>
    <submittedName>
        <fullName evidence="1">Helix-turn-helix domain-containing protein</fullName>
    </submittedName>
</protein>
<comment type="caution">
    <text evidence="1">The sequence shown here is derived from an EMBL/GenBank/DDBJ whole genome shotgun (WGS) entry which is preliminary data.</text>
</comment>